<dbReference type="RefSeq" id="WP_107585931.1">
    <property type="nucleotide sequence ID" value="NZ_PZJJ01000031.1"/>
</dbReference>
<proteinExistence type="predicted"/>
<dbReference type="OrthoDB" id="9942737at2"/>
<evidence type="ECO:0000313" key="2">
    <source>
        <dbReference type="EMBL" id="PTL37861.1"/>
    </source>
</evidence>
<protein>
    <submittedName>
        <fullName evidence="2">Uncharacterized protein</fullName>
    </submittedName>
</protein>
<gene>
    <name evidence="2" type="ORF">C6Y45_14395</name>
</gene>
<evidence type="ECO:0000256" key="1">
    <source>
        <dbReference type="SAM" id="MobiDB-lite"/>
    </source>
</evidence>
<feature type="region of interest" description="Disordered" evidence="1">
    <location>
        <begin position="90"/>
        <end position="131"/>
    </location>
</feature>
<dbReference type="Proteomes" id="UP000240509">
    <property type="component" value="Unassembled WGS sequence"/>
</dbReference>
<reference evidence="2 3" key="1">
    <citation type="submission" date="2018-03" db="EMBL/GenBank/DDBJ databases">
        <title>Alkalicoccus saliphilus sp. nov., isolated from a mineral pool.</title>
        <authorList>
            <person name="Zhao B."/>
        </authorList>
    </citation>
    <scope>NUCLEOTIDE SEQUENCE [LARGE SCALE GENOMIC DNA]</scope>
    <source>
        <strain evidence="2 3">6AG</strain>
    </source>
</reference>
<keyword evidence="3" id="KW-1185">Reference proteome</keyword>
<dbReference type="EMBL" id="PZJJ01000031">
    <property type="protein sequence ID" value="PTL37861.1"/>
    <property type="molecule type" value="Genomic_DNA"/>
</dbReference>
<feature type="compositionally biased region" description="Basic and acidic residues" evidence="1">
    <location>
        <begin position="90"/>
        <end position="116"/>
    </location>
</feature>
<dbReference type="AlphaFoldDB" id="A0A2T4U380"/>
<evidence type="ECO:0000313" key="3">
    <source>
        <dbReference type="Proteomes" id="UP000240509"/>
    </source>
</evidence>
<sequence length="131" mass="15328">MALKTSNEKKISRTKKKINQLYAAFDQESEIEMSAWQQVKEAEAGITSYSSKRAVKRNSYRMKKGNEQRLQAAQTKGRLSRHIMRVQNKLDKYEEKIKKTQEDKKEKSQKDREYVTQKKGTRSVKVQGKPS</sequence>
<organism evidence="2 3">
    <name type="scientific">Alkalicoccus saliphilus</name>
    <dbReference type="NCBI Taxonomy" id="200989"/>
    <lineage>
        <taxon>Bacteria</taxon>
        <taxon>Bacillati</taxon>
        <taxon>Bacillota</taxon>
        <taxon>Bacilli</taxon>
        <taxon>Bacillales</taxon>
        <taxon>Bacillaceae</taxon>
        <taxon>Alkalicoccus</taxon>
    </lineage>
</organism>
<comment type="caution">
    <text evidence="2">The sequence shown here is derived from an EMBL/GenBank/DDBJ whole genome shotgun (WGS) entry which is preliminary data.</text>
</comment>
<accession>A0A2T4U380</accession>
<name>A0A2T4U380_9BACI</name>